<reference evidence="2 3" key="1">
    <citation type="submission" date="2023-04" db="EMBL/GenBank/DDBJ databases">
        <title>A long-awaited taxogenomic arrangement of the family Halomonadaceae.</title>
        <authorList>
            <person name="De La Haba R."/>
            <person name="Chuvochina M."/>
            <person name="Wittouck S."/>
            <person name="Arahal D.R."/>
            <person name="Sanchez-Porro C."/>
            <person name="Hugenholtz P."/>
            <person name="Ventosa A."/>
        </authorList>
    </citation>
    <scope>NUCLEOTIDE SEQUENCE [LARGE SCALE GENOMIC DNA]</scope>
    <source>
        <strain evidence="2 3">DSM 22428</strain>
    </source>
</reference>
<dbReference type="Pfam" id="PF16074">
    <property type="entry name" value="PilW"/>
    <property type="match status" value="1"/>
</dbReference>
<dbReference type="InterPro" id="IPR032092">
    <property type="entry name" value="PilW"/>
</dbReference>
<keyword evidence="1" id="KW-0812">Transmembrane</keyword>
<evidence type="ECO:0000256" key="1">
    <source>
        <dbReference type="SAM" id="Phobius"/>
    </source>
</evidence>
<organism evidence="2 3">
    <name type="scientific">Larsenimonas suaedae</name>
    <dbReference type="NCBI Taxonomy" id="1851019"/>
    <lineage>
        <taxon>Bacteria</taxon>
        <taxon>Pseudomonadati</taxon>
        <taxon>Pseudomonadota</taxon>
        <taxon>Gammaproteobacteria</taxon>
        <taxon>Oceanospirillales</taxon>
        <taxon>Halomonadaceae</taxon>
        <taxon>Larsenimonas</taxon>
    </lineage>
</organism>
<dbReference type="Pfam" id="PF07963">
    <property type="entry name" value="N_methyl"/>
    <property type="match status" value="1"/>
</dbReference>
<sequence length="332" mass="35945">MSRQRQRGAGLIELMIALLIGSVLTTALIGFYLQSARDFRYQQAVTQVQETGRFTTHFIADQLKRAGFWGFAWEASFEGSFTSADDQLIDEARAGYSDRLGPLPVWSGVSPCKSPGCALVPTGYRASSAAPASDVLMLRYADTSDAGGATLNLASKGACLHLSLNETNDCGAVKGGTPRELWSYRALAFAIRQICENGQGRRTACTGAFEIARPALYMGVLTESTYRMTEVAPGVELLRLEWGLDTNTDGRPDRVATGALSSEQARQAVSATLFVVVQSVPLDQSLTRAQPTLRLGEIFYTPPEDNRVRRVFSTTVALGNVQSRRAFGEVAP</sequence>
<dbReference type="Proteomes" id="UP001269375">
    <property type="component" value="Unassembled WGS sequence"/>
</dbReference>
<evidence type="ECO:0000313" key="2">
    <source>
        <dbReference type="EMBL" id="MDR5897160.1"/>
    </source>
</evidence>
<protein>
    <submittedName>
        <fullName evidence="2">PilW family protein</fullName>
    </submittedName>
</protein>
<keyword evidence="1" id="KW-0472">Membrane</keyword>
<proteinExistence type="predicted"/>
<accession>A0ABU1GZ92</accession>
<keyword evidence="3" id="KW-1185">Reference proteome</keyword>
<dbReference type="EMBL" id="JARWAO010000009">
    <property type="protein sequence ID" value="MDR5897160.1"/>
    <property type="molecule type" value="Genomic_DNA"/>
</dbReference>
<dbReference type="RefSeq" id="WP_251595445.1">
    <property type="nucleotide sequence ID" value="NZ_JAMLJI010000005.1"/>
</dbReference>
<name>A0ABU1GZ92_9GAMM</name>
<keyword evidence="1" id="KW-1133">Transmembrane helix</keyword>
<evidence type="ECO:0000313" key="3">
    <source>
        <dbReference type="Proteomes" id="UP001269375"/>
    </source>
</evidence>
<comment type="caution">
    <text evidence="2">The sequence shown here is derived from an EMBL/GenBank/DDBJ whole genome shotgun (WGS) entry which is preliminary data.</text>
</comment>
<dbReference type="InterPro" id="IPR012902">
    <property type="entry name" value="N_methyl_site"/>
</dbReference>
<gene>
    <name evidence="2" type="ORF">QC825_13885</name>
</gene>
<feature type="transmembrane region" description="Helical" evidence="1">
    <location>
        <begin position="12"/>
        <end position="33"/>
    </location>
</feature>